<name>A0A6G1E158_9ORYZ</name>
<dbReference type="OrthoDB" id="103819at2759"/>
<dbReference type="Pfam" id="PF11597">
    <property type="entry name" value="Med13_N"/>
    <property type="match status" value="1"/>
</dbReference>
<accession>A0A6G1E158</accession>
<dbReference type="InterPro" id="IPR009401">
    <property type="entry name" value="Med13_C"/>
</dbReference>
<dbReference type="PANTHER" id="PTHR48249">
    <property type="entry name" value="MEDIATOR OF RNA POLYMERASE II TRANSCRIPTION SUBUNIT 13"/>
    <property type="match status" value="1"/>
</dbReference>
<keyword evidence="8 9" id="KW-0539">Nucleus</keyword>
<dbReference type="Proteomes" id="UP000479710">
    <property type="component" value="Unassembled WGS sequence"/>
</dbReference>
<evidence type="ECO:0000313" key="14">
    <source>
        <dbReference type="EMBL" id="KAF0918519.1"/>
    </source>
</evidence>
<feature type="region of interest" description="Disordered" evidence="10">
    <location>
        <begin position="715"/>
        <end position="747"/>
    </location>
</feature>
<dbReference type="Pfam" id="PF18296">
    <property type="entry name" value="MID_MedPIWI"/>
    <property type="match status" value="1"/>
</dbReference>
<evidence type="ECO:0000256" key="10">
    <source>
        <dbReference type="SAM" id="MobiDB-lite"/>
    </source>
</evidence>
<feature type="compositionally biased region" description="Polar residues" evidence="10">
    <location>
        <begin position="1046"/>
        <end position="1055"/>
    </location>
</feature>
<dbReference type="Pfam" id="PF06333">
    <property type="entry name" value="Med13_C"/>
    <property type="match status" value="1"/>
</dbReference>
<proteinExistence type="inferred from homology"/>
<dbReference type="EMBL" id="SPHZ02000005">
    <property type="protein sequence ID" value="KAF0918519.1"/>
    <property type="molecule type" value="Genomic_DNA"/>
</dbReference>
<reference evidence="14 15" key="1">
    <citation type="submission" date="2019-11" db="EMBL/GenBank/DDBJ databases">
        <title>Whole genome sequence of Oryza granulata.</title>
        <authorList>
            <person name="Li W."/>
        </authorList>
    </citation>
    <scope>NUCLEOTIDE SEQUENCE [LARGE SCALE GENOMIC DNA]</scope>
    <source>
        <strain evidence="15">cv. Menghai</strain>
        <tissue evidence="14">Leaf</tissue>
    </source>
</reference>
<feature type="compositionally biased region" description="Basic and acidic residues" evidence="10">
    <location>
        <begin position="473"/>
        <end position="485"/>
    </location>
</feature>
<evidence type="ECO:0000256" key="4">
    <source>
        <dbReference type="ARBA" id="ARBA00022491"/>
    </source>
</evidence>
<evidence type="ECO:0000259" key="12">
    <source>
        <dbReference type="Pfam" id="PF11597"/>
    </source>
</evidence>
<organism evidence="14 15">
    <name type="scientific">Oryza meyeriana var. granulata</name>
    <dbReference type="NCBI Taxonomy" id="110450"/>
    <lineage>
        <taxon>Eukaryota</taxon>
        <taxon>Viridiplantae</taxon>
        <taxon>Streptophyta</taxon>
        <taxon>Embryophyta</taxon>
        <taxon>Tracheophyta</taxon>
        <taxon>Spermatophyta</taxon>
        <taxon>Magnoliopsida</taxon>
        <taxon>Liliopsida</taxon>
        <taxon>Poales</taxon>
        <taxon>Poaceae</taxon>
        <taxon>BOP clade</taxon>
        <taxon>Oryzoideae</taxon>
        <taxon>Oryzeae</taxon>
        <taxon>Oryzinae</taxon>
        <taxon>Oryza</taxon>
        <taxon>Oryza meyeriana</taxon>
    </lineage>
</organism>
<evidence type="ECO:0000259" key="11">
    <source>
        <dbReference type="Pfam" id="PF06333"/>
    </source>
</evidence>
<feature type="region of interest" description="Disordered" evidence="10">
    <location>
        <begin position="465"/>
        <end position="494"/>
    </location>
</feature>
<protein>
    <recommendedName>
        <fullName evidence="3 9">Mediator of RNA polymerase II transcription subunit 13</fullName>
    </recommendedName>
</protein>
<comment type="function">
    <text evidence="9">Component of the Mediator complex, a coactivator involved in regulated transcription of nearly all RNA polymerase II-dependent genes. Mediator functions as a bridge to convey information from gene-specific regulatory proteins to the basal RNA polymerase II transcription machinery. Mediator is recruited to promoters by direct interactions with regulatory proteins and serves as a scaffold for the assembly of a functional preinitiation complex with RNA polymerase II and the general transcription factors.</text>
</comment>
<dbReference type="InterPro" id="IPR041285">
    <property type="entry name" value="MID_MedPIWI"/>
</dbReference>
<keyword evidence="6 9" id="KW-0010">Activator</keyword>
<evidence type="ECO:0000256" key="8">
    <source>
        <dbReference type="ARBA" id="ARBA00023242"/>
    </source>
</evidence>
<dbReference type="GO" id="GO:0045944">
    <property type="term" value="P:positive regulation of transcription by RNA polymerase II"/>
    <property type="evidence" value="ECO:0007669"/>
    <property type="project" value="TreeGrafter"/>
</dbReference>
<sequence>MADAQWLLAVACSDGLSQEMVVGELQNVSWFQFLPIEPDPTTASERSSKAEQKDALNNIVLSAHLHLQSEGLLSTWTNSFVGPWDPSQGEHNPDEKIKLWLFLPGRHSSVPEMAQHAVAKLRVVSNGLWVAPGNSEEVAAALCQALRNSLERTLRGLSYARFGDVFTKYYPPTRNQNSFRRAQPAIEFVFAATEEAIFVHVVISARYMRNLCSDDIEKVLTHSPRSVGEGLPVIVAPSGMLGRLVGCCPSDLVRQVYLSKLSAATLPGFTQPTICQLRGQSYYVEVALGFPAATTDKVPESENNQIKKELDSVKDPQLSADEHQKLESADSVPVLERTFIYPPEAVMVPMVHQAFVRFSSKRMWSQGCMGNSSWEAWPFWNFSPSSYFRNSSCLGSSRGLGVNSNFLRLRRQKNSNYSSMASSISSVSSTSNGSEHAVAAEGGDLSADADSMACLQSDLPSNIAGSKMVSKRPRSEITEAGKESVDNNQGANGQGRCSWGWDEEGVVMDINLLISEFGDFSDFFQEEELDFGEPPGTAESHSLVIPGSDCGDATFTDSPSTAMDIPEQRLSPVGFSSLEVFNHQTVAPIHDVVSKAQEPLKDIASPTGSQSVVLSSGRSNYLNRAEALLTYAPEYAAVEISVGETPTSLFTNPYQPRSIKPGSSSFNSRVYSYDAAQSSQMESGEDKPEKSVRLTSSNLSSDIGSSNLYTVVQVGKKESDKGSNNTDIQSFKEEGSRPISGETSLDSSLVSQRKSDSMFNAGYFLLSVKTALATEIECIRFQAAMCRIRHTLLSLRSKASAELKSALSSLMHTDVSNKLDLVPKYDIKRKENIPARLSIDVDQEVYDGTQLENVGIWRPVGTPKGATPLESFSAKTYTGPSQGMSVKRQPIVDLLNAMALIVQQSTSFVDVALDMDDGDGSFFWLSLDEQKRRGFSCDPSMVHAGCGGILAMCHSKDCAGVDLVGPLSAEVSDSSVISLLQSDIKAALKTAFASMDGPLLVTDWCRGRSNASESASMGDAYSFQHPTGDIRESSSSISIGGDSMSPPQSSHVISNDRGTSELEHHRGYHRVRPTIAVLPLPSLLVGYQDDWLKTSANCLSLWEKAPLEPYASPKPVTYYALCPDIDMLTSVATDFFLQLGTIYEVCKLGTHSPQNSGGQMELSAGKYLSSGLVLIECPDQVKIGNGHSSSISSTSEYLQALSKNWTVKSFVTSLARVIKDIKLNSSILANQKESTSGPCTVIYVVCPFPEPSAVLETLVECSVALGSVMLSPERERKSFLYSQVAKALNCNASVDESSASNVVMLSGFSIPKLVLQIVTIETLLRLHKPNNELAVLKDMAFTVYNKARRIPKAISTSDVFQSPAYMGRSQSTMMHATSPGPTLWKECLVPRMSGSTLSRETEFDASMRSSVTWDNSWPGRAGGFMDPNKIPDVCVQDDRKYAFEPFFILAEPGSVDYNTGMESSKSGVDASSSGIYSSISGGGSDSGASALEGSDNESAASLHCCYGWTEDWRWLVCIWTDSKGELLDSLIFPFGGISSRQDTKVLQSLFIQILQHGCQIMSSAPESSNTRPRDVIITRIGGFLELEIQEWQKAIYSFGGNEVKKWPVQLRRSIPEGIPSNSNGPALQQQDMGLMQDRNMPSSPSPLYSPHGKSSFMKGALGQSGNKKQILVEQAGMDSSKGSLHLVRSISLVAVSQDHSLHLTCQADLLTRPPPGEGNQSSSGPSSYLEGFTPVKSIGSMSASYLLVPSPSMRYLSPATLQLPTCLTSESPPLAHLLHSKGTAVPLAMGYVVSKAVPPVRKDTARLAKEDRPSVLSVSIIDHYGGSIAAVQEKVIRGSGKQTRSFTQEAAAVAAELHSLSWMTVSPVFMERRSALPFHCDMVLRLRRLLHYADRHLSQSAEKDVA</sequence>
<evidence type="ECO:0000256" key="7">
    <source>
        <dbReference type="ARBA" id="ARBA00023163"/>
    </source>
</evidence>
<evidence type="ECO:0000256" key="5">
    <source>
        <dbReference type="ARBA" id="ARBA00023015"/>
    </source>
</evidence>
<gene>
    <name evidence="14" type="ORF">E2562_024780</name>
</gene>
<dbReference type="InterPro" id="IPR021643">
    <property type="entry name" value="Mediator_Med13_N"/>
</dbReference>
<evidence type="ECO:0000256" key="2">
    <source>
        <dbReference type="ARBA" id="ARBA00009354"/>
    </source>
</evidence>
<evidence type="ECO:0000256" key="1">
    <source>
        <dbReference type="ARBA" id="ARBA00004123"/>
    </source>
</evidence>
<comment type="subcellular location">
    <subcellularLocation>
        <location evidence="1 9">Nucleus</location>
    </subcellularLocation>
</comment>
<keyword evidence="5 9" id="KW-0805">Transcription regulation</keyword>
<comment type="caution">
    <text evidence="14">The sequence shown here is derived from an EMBL/GenBank/DDBJ whole genome shotgun (WGS) entry which is preliminary data.</text>
</comment>
<feature type="compositionally biased region" description="Low complexity" evidence="10">
    <location>
        <begin position="1033"/>
        <end position="1045"/>
    </location>
</feature>
<feature type="domain" description="Mediator complex subunit Med13 C-terminal" evidence="11">
    <location>
        <begin position="1497"/>
        <end position="1883"/>
    </location>
</feature>
<feature type="region of interest" description="Disordered" evidence="10">
    <location>
        <begin position="675"/>
        <end position="699"/>
    </location>
</feature>
<feature type="domain" description="Mediator complex subunit Med13 N-terminal" evidence="12">
    <location>
        <begin position="19"/>
        <end position="258"/>
    </location>
</feature>
<keyword evidence="7 9" id="KW-0804">Transcription</keyword>
<feature type="region of interest" description="Disordered" evidence="10">
    <location>
        <begin position="1708"/>
        <end position="1728"/>
    </location>
</feature>
<keyword evidence="4 9" id="KW-0678">Repressor</keyword>
<keyword evidence="15" id="KW-1185">Reference proteome</keyword>
<evidence type="ECO:0000256" key="3">
    <source>
        <dbReference type="ARBA" id="ARBA00019618"/>
    </source>
</evidence>
<dbReference type="GO" id="GO:0003713">
    <property type="term" value="F:transcription coactivator activity"/>
    <property type="evidence" value="ECO:0007669"/>
    <property type="project" value="TreeGrafter"/>
</dbReference>
<comment type="similarity">
    <text evidence="2 9">Belongs to the Mediator complex subunit 13 family.</text>
</comment>
<dbReference type="InterPro" id="IPR051139">
    <property type="entry name" value="Mediator_complx_sub13"/>
</dbReference>
<dbReference type="GO" id="GO:0016592">
    <property type="term" value="C:mediator complex"/>
    <property type="evidence" value="ECO:0007669"/>
    <property type="project" value="InterPro"/>
</dbReference>
<evidence type="ECO:0000259" key="13">
    <source>
        <dbReference type="Pfam" id="PF18296"/>
    </source>
</evidence>
<comment type="subunit">
    <text evidence="9">Component of the Mediator complex.</text>
</comment>
<evidence type="ECO:0000256" key="6">
    <source>
        <dbReference type="ARBA" id="ARBA00023159"/>
    </source>
</evidence>
<evidence type="ECO:0000313" key="15">
    <source>
        <dbReference type="Proteomes" id="UP000479710"/>
    </source>
</evidence>
<evidence type="ECO:0000256" key="9">
    <source>
        <dbReference type="RuleBase" id="RU364134"/>
    </source>
</evidence>
<feature type="region of interest" description="Disordered" evidence="10">
    <location>
        <begin position="1032"/>
        <end position="1055"/>
    </location>
</feature>
<dbReference type="PANTHER" id="PTHR48249:SF3">
    <property type="entry name" value="MEDIATOR OF RNA POLYMERASE II TRANSCRIPTION SUBUNIT 13"/>
    <property type="match status" value="1"/>
</dbReference>
<feature type="domain" description="MID" evidence="13">
    <location>
        <begin position="1114"/>
        <end position="1349"/>
    </location>
</feature>